<sequence>MTGEEGVSGVVRGLVTAPEAGAPPERREAVAIRSGGVEGDRYRRGDGHFELDGCAVTLVAAEALDAVRAATGTDVSDGRHRRNVVVEGFGAGMDDLLEATVAVGDARLRPTRRRPPCARLESLAGEAGLASALRNRGGLCCDVVEPGRVAVGDAVTVAEPDPRTAGDAIAARLRERSESESDPSGDASGATD</sequence>
<feature type="region of interest" description="Disordered" evidence="1">
    <location>
        <begin position="1"/>
        <end position="26"/>
    </location>
</feature>
<dbReference type="PROSITE" id="PS51340">
    <property type="entry name" value="MOSC"/>
    <property type="match status" value="1"/>
</dbReference>
<evidence type="ECO:0000259" key="2">
    <source>
        <dbReference type="PROSITE" id="PS51340"/>
    </source>
</evidence>
<dbReference type="RefSeq" id="WP_256409010.1">
    <property type="nucleotide sequence ID" value="NZ_JANHDN010000004.1"/>
</dbReference>
<dbReference type="Proteomes" id="UP001596545">
    <property type="component" value="Unassembled WGS sequence"/>
</dbReference>
<comment type="caution">
    <text evidence="3">The sequence shown here is derived from an EMBL/GenBank/DDBJ whole genome shotgun (WGS) entry which is preliminary data.</text>
</comment>
<name>A0ABD6AKZ1_9EURY</name>
<proteinExistence type="predicted"/>
<feature type="region of interest" description="Disordered" evidence="1">
    <location>
        <begin position="159"/>
        <end position="192"/>
    </location>
</feature>
<feature type="domain" description="MOSC" evidence="2">
    <location>
        <begin position="22"/>
        <end position="158"/>
    </location>
</feature>
<gene>
    <name evidence="3" type="ORF">ACFQMF_08400</name>
</gene>
<dbReference type="SUPFAM" id="SSF50800">
    <property type="entry name" value="PK beta-barrel domain-like"/>
    <property type="match status" value="1"/>
</dbReference>
<evidence type="ECO:0000313" key="3">
    <source>
        <dbReference type="EMBL" id="MFC7324598.1"/>
    </source>
</evidence>
<dbReference type="InterPro" id="IPR011037">
    <property type="entry name" value="Pyrv_Knase-like_insert_dom_sf"/>
</dbReference>
<accession>A0ABD6AKZ1</accession>
<reference evidence="3 4" key="1">
    <citation type="journal article" date="2019" name="Int. J. Syst. Evol. Microbiol.">
        <title>The Global Catalogue of Microorganisms (GCM) 10K type strain sequencing project: providing services to taxonomists for standard genome sequencing and annotation.</title>
        <authorList>
            <consortium name="The Broad Institute Genomics Platform"/>
            <consortium name="The Broad Institute Genome Sequencing Center for Infectious Disease"/>
            <person name="Wu L."/>
            <person name="Ma J."/>
        </authorList>
    </citation>
    <scope>NUCLEOTIDE SEQUENCE [LARGE SCALE GENOMIC DNA]</scope>
    <source>
        <strain evidence="3 4">CGMCC 1.12554</strain>
    </source>
</reference>
<dbReference type="InterPro" id="IPR052716">
    <property type="entry name" value="MOSC_domain"/>
</dbReference>
<dbReference type="PANTHER" id="PTHR36930">
    <property type="entry name" value="METAL-SULFUR CLUSTER BIOSYNTHESIS PROTEINS YUAD-RELATED"/>
    <property type="match status" value="1"/>
</dbReference>
<dbReference type="EMBL" id="JBHTBL010000005">
    <property type="protein sequence ID" value="MFC7324598.1"/>
    <property type="molecule type" value="Genomic_DNA"/>
</dbReference>
<protein>
    <submittedName>
        <fullName evidence="3">MOSC domain-containing protein</fullName>
    </submittedName>
</protein>
<evidence type="ECO:0000313" key="4">
    <source>
        <dbReference type="Proteomes" id="UP001596545"/>
    </source>
</evidence>
<organism evidence="3 4">
    <name type="scientific">Halorubrum rutilum</name>
    <dbReference type="NCBI Taxonomy" id="1364933"/>
    <lineage>
        <taxon>Archaea</taxon>
        <taxon>Methanobacteriati</taxon>
        <taxon>Methanobacteriota</taxon>
        <taxon>Stenosarchaea group</taxon>
        <taxon>Halobacteria</taxon>
        <taxon>Halobacteriales</taxon>
        <taxon>Haloferacaceae</taxon>
        <taxon>Halorubrum</taxon>
    </lineage>
</organism>
<dbReference type="Pfam" id="PF03473">
    <property type="entry name" value="MOSC"/>
    <property type="match status" value="1"/>
</dbReference>
<evidence type="ECO:0000256" key="1">
    <source>
        <dbReference type="SAM" id="MobiDB-lite"/>
    </source>
</evidence>
<dbReference type="PANTHER" id="PTHR36930:SF1">
    <property type="entry name" value="MOSC DOMAIN-CONTAINING PROTEIN"/>
    <property type="match status" value="1"/>
</dbReference>
<dbReference type="InterPro" id="IPR005302">
    <property type="entry name" value="MoCF_Sase_C"/>
</dbReference>
<dbReference type="AlphaFoldDB" id="A0ABD6AKZ1"/>
<keyword evidence="4" id="KW-1185">Reference proteome</keyword>
<dbReference type="Gene3D" id="2.40.33.20">
    <property type="entry name" value="PK beta-barrel domain-like"/>
    <property type="match status" value="1"/>
</dbReference>